<dbReference type="Proteomes" id="UP001239445">
    <property type="component" value="Unassembled WGS sequence"/>
</dbReference>
<evidence type="ECO:0000256" key="1">
    <source>
        <dbReference type="SAM" id="MobiDB-lite"/>
    </source>
</evidence>
<dbReference type="InterPro" id="IPR001357">
    <property type="entry name" value="BRCT_dom"/>
</dbReference>
<dbReference type="PROSITE" id="PS50172">
    <property type="entry name" value="BRCT"/>
    <property type="match status" value="1"/>
</dbReference>
<evidence type="ECO:0000313" key="4">
    <source>
        <dbReference type="Proteomes" id="UP001239445"/>
    </source>
</evidence>
<name>A0AAJ0F107_9PEZI</name>
<evidence type="ECO:0000313" key="3">
    <source>
        <dbReference type="EMBL" id="KAK1750686.1"/>
    </source>
</evidence>
<feature type="domain" description="BRCT" evidence="2">
    <location>
        <begin position="8"/>
        <end position="105"/>
    </location>
</feature>
<dbReference type="SMART" id="SM00292">
    <property type="entry name" value="BRCT"/>
    <property type="match status" value="1"/>
</dbReference>
<sequence length="344" mass="39070">MPSSLTTKPKPIFKSLVLSITGSLGGQWTEPNITRWVTLRGGTVSPIFSESVTHLICSDEEFKRRGSLVRAALRRGDKKCKVVTRDWLEDCMSRNKLLPVKEYSLAEKIRRENARKRREMAVVRGMEIGERGVNPNFYHHYHDLIFFRYEVTISREEDGARYILSLYESNAKPHMYWFCAKFYKRKGDAQPNYYRPSGTPGSFWREFGAFEAFFEKKTGVRWERRLLGNAVAVVGDGGEGMERLFRYLPPTGGKPVGFVPAEFIPRLERAAETNQTVEAVNSLQSVQSAPSAQSVQSVQPDQAVQSVHLIQSCKSVESVQWTRTRPPPATTPRISGARSRTSWA</sequence>
<evidence type="ECO:0000259" key="2">
    <source>
        <dbReference type="PROSITE" id="PS50172"/>
    </source>
</evidence>
<dbReference type="Gene3D" id="3.40.50.10190">
    <property type="entry name" value="BRCT domain"/>
    <property type="match status" value="1"/>
</dbReference>
<dbReference type="EMBL" id="MU839845">
    <property type="protein sequence ID" value="KAK1750686.1"/>
    <property type="molecule type" value="Genomic_DNA"/>
</dbReference>
<accession>A0AAJ0F107</accession>
<proteinExistence type="predicted"/>
<protein>
    <recommendedName>
        <fullName evidence="2">BRCT domain-containing protein</fullName>
    </recommendedName>
</protein>
<reference evidence="3" key="1">
    <citation type="submission" date="2023-06" db="EMBL/GenBank/DDBJ databases">
        <title>Genome-scale phylogeny and comparative genomics of the fungal order Sordariales.</title>
        <authorList>
            <consortium name="Lawrence Berkeley National Laboratory"/>
            <person name="Hensen N."/>
            <person name="Bonometti L."/>
            <person name="Westerberg I."/>
            <person name="Brannstrom I.O."/>
            <person name="Guillou S."/>
            <person name="Cros-Aarteil S."/>
            <person name="Calhoun S."/>
            <person name="Haridas S."/>
            <person name="Kuo A."/>
            <person name="Mondo S."/>
            <person name="Pangilinan J."/>
            <person name="Riley R."/>
            <person name="Labutti K."/>
            <person name="Andreopoulos B."/>
            <person name="Lipzen A."/>
            <person name="Chen C."/>
            <person name="Yanf M."/>
            <person name="Daum C."/>
            <person name="Ng V."/>
            <person name="Clum A."/>
            <person name="Steindorff A."/>
            <person name="Ohm R."/>
            <person name="Martin F."/>
            <person name="Silar P."/>
            <person name="Natvig D."/>
            <person name="Lalanne C."/>
            <person name="Gautier V."/>
            <person name="Ament-Velasquez S.L."/>
            <person name="Kruys A."/>
            <person name="Hutchinson M.I."/>
            <person name="Powell A.J."/>
            <person name="Barry K."/>
            <person name="Miller A.N."/>
            <person name="Grigoriev I.V."/>
            <person name="Debuchy R."/>
            <person name="Gladieux P."/>
            <person name="Thoren M.H."/>
            <person name="Johannesson H."/>
        </authorList>
    </citation>
    <scope>NUCLEOTIDE SEQUENCE</scope>
    <source>
        <strain evidence="3">PSN4</strain>
    </source>
</reference>
<organism evidence="3 4">
    <name type="scientific">Echria macrotheca</name>
    <dbReference type="NCBI Taxonomy" id="438768"/>
    <lineage>
        <taxon>Eukaryota</taxon>
        <taxon>Fungi</taxon>
        <taxon>Dikarya</taxon>
        <taxon>Ascomycota</taxon>
        <taxon>Pezizomycotina</taxon>
        <taxon>Sordariomycetes</taxon>
        <taxon>Sordariomycetidae</taxon>
        <taxon>Sordariales</taxon>
        <taxon>Schizotheciaceae</taxon>
        <taxon>Echria</taxon>
    </lineage>
</organism>
<gene>
    <name evidence="3" type="ORF">QBC47DRAFT_352744</name>
</gene>
<dbReference type="AlphaFoldDB" id="A0AAJ0F107"/>
<comment type="caution">
    <text evidence="3">The sequence shown here is derived from an EMBL/GenBank/DDBJ whole genome shotgun (WGS) entry which is preliminary data.</text>
</comment>
<dbReference type="InterPro" id="IPR036420">
    <property type="entry name" value="BRCT_dom_sf"/>
</dbReference>
<keyword evidence="4" id="KW-1185">Reference proteome</keyword>
<dbReference type="SUPFAM" id="SSF52113">
    <property type="entry name" value="BRCT domain"/>
    <property type="match status" value="1"/>
</dbReference>
<dbReference type="Pfam" id="PF00533">
    <property type="entry name" value="BRCT"/>
    <property type="match status" value="1"/>
</dbReference>
<feature type="region of interest" description="Disordered" evidence="1">
    <location>
        <begin position="318"/>
        <end position="344"/>
    </location>
</feature>
<dbReference type="CDD" id="cd00027">
    <property type="entry name" value="BRCT"/>
    <property type="match status" value="1"/>
</dbReference>